<sequence>MRLFLKKQYKKKIEVQVVYLGFNNPYFLLLNLMNSVNCVRVIKWRKNHTYQYGKWTSR</sequence>
<organism evidence="1">
    <name type="scientific">viral metagenome</name>
    <dbReference type="NCBI Taxonomy" id="1070528"/>
    <lineage>
        <taxon>unclassified sequences</taxon>
        <taxon>metagenomes</taxon>
        <taxon>organismal metagenomes</taxon>
    </lineage>
</organism>
<protein>
    <submittedName>
        <fullName evidence="1">Uncharacterized protein</fullName>
    </submittedName>
</protein>
<reference evidence="1" key="1">
    <citation type="journal article" date="2020" name="Nature">
        <title>Giant virus diversity and host interactions through global metagenomics.</title>
        <authorList>
            <person name="Schulz F."/>
            <person name="Roux S."/>
            <person name="Paez-Espino D."/>
            <person name="Jungbluth S."/>
            <person name="Walsh D.A."/>
            <person name="Denef V.J."/>
            <person name="McMahon K.D."/>
            <person name="Konstantinidis K.T."/>
            <person name="Eloe-Fadrosh E.A."/>
            <person name="Kyrpides N.C."/>
            <person name="Woyke T."/>
        </authorList>
    </citation>
    <scope>NUCLEOTIDE SEQUENCE</scope>
    <source>
        <strain evidence="1">GVMAG-M-3300023174-176</strain>
    </source>
</reference>
<dbReference type="AlphaFoldDB" id="A0A6C0DGH6"/>
<dbReference type="EMBL" id="MN739613">
    <property type="protein sequence ID" value="QHT15491.1"/>
    <property type="molecule type" value="Genomic_DNA"/>
</dbReference>
<accession>A0A6C0DGH6</accession>
<name>A0A6C0DGH6_9ZZZZ</name>
<proteinExistence type="predicted"/>
<evidence type="ECO:0000313" key="1">
    <source>
        <dbReference type="EMBL" id="QHT15491.1"/>
    </source>
</evidence>